<dbReference type="Proteomes" id="UP000016933">
    <property type="component" value="Unassembled WGS sequence"/>
</dbReference>
<dbReference type="EMBL" id="KB446539">
    <property type="protein sequence ID" value="EME44448.1"/>
    <property type="molecule type" value="Genomic_DNA"/>
</dbReference>
<feature type="region of interest" description="Disordered" evidence="1">
    <location>
        <begin position="194"/>
        <end position="231"/>
    </location>
</feature>
<dbReference type="OrthoDB" id="2951834at2759"/>
<keyword evidence="3" id="KW-1185">Reference proteome</keyword>
<proteinExistence type="predicted"/>
<reference evidence="3" key="1">
    <citation type="journal article" date="2012" name="PLoS Genet.">
        <title>The genomes of the fungal plant pathogens Cladosporium fulvum and Dothistroma septosporum reveal adaptation to different hosts and lifestyles but also signatures of common ancestry.</title>
        <authorList>
            <person name="de Wit P.J.G.M."/>
            <person name="van der Burgt A."/>
            <person name="Oekmen B."/>
            <person name="Stergiopoulos I."/>
            <person name="Abd-Elsalam K.A."/>
            <person name="Aerts A.L."/>
            <person name="Bahkali A.H."/>
            <person name="Beenen H.G."/>
            <person name="Chettri P."/>
            <person name="Cox M.P."/>
            <person name="Datema E."/>
            <person name="de Vries R.P."/>
            <person name="Dhillon B."/>
            <person name="Ganley A.R."/>
            <person name="Griffiths S.A."/>
            <person name="Guo Y."/>
            <person name="Hamelin R.C."/>
            <person name="Henrissat B."/>
            <person name="Kabir M.S."/>
            <person name="Jashni M.K."/>
            <person name="Kema G."/>
            <person name="Klaubauf S."/>
            <person name="Lapidus A."/>
            <person name="Levasseur A."/>
            <person name="Lindquist E."/>
            <person name="Mehrabi R."/>
            <person name="Ohm R.A."/>
            <person name="Owen T.J."/>
            <person name="Salamov A."/>
            <person name="Schwelm A."/>
            <person name="Schijlen E."/>
            <person name="Sun H."/>
            <person name="van den Burg H.A."/>
            <person name="van Ham R.C.H.J."/>
            <person name="Zhang S."/>
            <person name="Goodwin S.B."/>
            <person name="Grigoriev I.V."/>
            <person name="Collemare J."/>
            <person name="Bradshaw R.E."/>
        </authorList>
    </citation>
    <scope>NUCLEOTIDE SEQUENCE [LARGE SCALE GENOMIC DNA]</scope>
    <source>
        <strain evidence="3">NZE10 / CBS 128990</strain>
    </source>
</reference>
<organism evidence="2 3">
    <name type="scientific">Dothistroma septosporum (strain NZE10 / CBS 128990)</name>
    <name type="common">Red band needle blight fungus</name>
    <name type="synonym">Mycosphaerella pini</name>
    <dbReference type="NCBI Taxonomy" id="675120"/>
    <lineage>
        <taxon>Eukaryota</taxon>
        <taxon>Fungi</taxon>
        <taxon>Dikarya</taxon>
        <taxon>Ascomycota</taxon>
        <taxon>Pezizomycotina</taxon>
        <taxon>Dothideomycetes</taxon>
        <taxon>Dothideomycetidae</taxon>
        <taxon>Mycosphaerellales</taxon>
        <taxon>Mycosphaerellaceae</taxon>
        <taxon>Dothistroma</taxon>
    </lineage>
</organism>
<sequence>MTHLEVNEFLHLVGQDFVLARLIDPVETWLAAAVAISQLMGNLFENLCQDSHATVSYLFRIYHAQSMKLLGSGGHEPPRLIVAHLCPRQGHCSPATPDCDRRAPYMHLSGSSSSWGHIDVFSIAHIMLGSIRTHTPSVVNRLRPSFTMLWARRKFTLDITHNTFIAPITTWASSTPSSEMRLAFVSVSGTAMLPPQATEPLQDKATPRPSRPATVPTVVPSLDDIEGSRWNHTTTTPAMTAATPLVGGKPETSRSTSVSLKSTTATTTAIVCRRPREPTTREIPTIVGTPNRMFPPPTALHKESTNVTTTTAYKGMELDTAVVLVVTVVAALAVASAQVAIKTAPQHLTSRWMVVTLDTARTVRRLKVLSGSSMHLKTTVDTGSFGTGRALKLAMQRGLDLLVDCLPARLPAQTPIMIIGHGSNCIEKANEHTGTEIMPSYTSKSVTETSATREPPSIHIFDLPVELRLNIYDDIIANFDYMAADQPASGHYYLPFLNTCRTFHHEALRPWLKHLRCHRDEAQVGYEEAEQKTTDCILDRDNNIDWNGYLVLREDEKTARAGYWKLRDMLFADSSTAHHHAIEAPSTNEGIVREQQDNVPINELTYATDSRNSSDFCLIGAMDQDLGYKHQWWKSAGACERQEFPPVLQKARKLSHVSWNIIITDQAVRLEGPQNYLVYTFVAFLSGYAERVYYLQAYDLRMLACAFRLAKAHCRPDTGPVVSQALGPRHNA</sequence>
<reference evidence="2 3" key="2">
    <citation type="journal article" date="2012" name="PLoS Pathog.">
        <title>Diverse lifestyles and strategies of plant pathogenesis encoded in the genomes of eighteen Dothideomycetes fungi.</title>
        <authorList>
            <person name="Ohm R.A."/>
            <person name="Feau N."/>
            <person name="Henrissat B."/>
            <person name="Schoch C.L."/>
            <person name="Horwitz B.A."/>
            <person name="Barry K.W."/>
            <person name="Condon B.J."/>
            <person name="Copeland A.C."/>
            <person name="Dhillon B."/>
            <person name="Glaser F."/>
            <person name="Hesse C.N."/>
            <person name="Kosti I."/>
            <person name="LaButti K."/>
            <person name="Lindquist E.A."/>
            <person name="Lucas S."/>
            <person name="Salamov A.A."/>
            <person name="Bradshaw R.E."/>
            <person name="Ciuffetti L."/>
            <person name="Hamelin R.C."/>
            <person name="Kema G.H.J."/>
            <person name="Lawrence C."/>
            <person name="Scott J.A."/>
            <person name="Spatafora J.W."/>
            <person name="Turgeon B.G."/>
            <person name="de Wit P.J.G.M."/>
            <person name="Zhong S."/>
            <person name="Goodwin S.B."/>
            <person name="Grigoriev I.V."/>
        </authorList>
    </citation>
    <scope>NUCLEOTIDE SEQUENCE [LARGE SCALE GENOMIC DNA]</scope>
    <source>
        <strain evidence="3">NZE10 / CBS 128990</strain>
    </source>
</reference>
<protein>
    <submittedName>
        <fullName evidence="2">Uncharacterized protein</fullName>
    </submittedName>
</protein>
<dbReference type="HOGENOM" id="CLU_378558_0_0_1"/>
<evidence type="ECO:0000313" key="2">
    <source>
        <dbReference type="EMBL" id="EME44448.1"/>
    </source>
</evidence>
<name>N1PNF1_DOTSN</name>
<evidence type="ECO:0000313" key="3">
    <source>
        <dbReference type="Proteomes" id="UP000016933"/>
    </source>
</evidence>
<dbReference type="AlphaFoldDB" id="N1PNF1"/>
<accession>N1PNF1</accession>
<gene>
    <name evidence="2" type="ORF">DOTSEDRAFT_34877</name>
</gene>
<evidence type="ECO:0000256" key="1">
    <source>
        <dbReference type="SAM" id="MobiDB-lite"/>
    </source>
</evidence>